<proteinExistence type="predicted"/>
<evidence type="ECO:0000313" key="1">
    <source>
        <dbReference type="EMBL" id="NLJ22707.1"/>
    </source>
</evidence>
<accession>A0A7K4AI86</accession>
<evidence type="ECO:0000313" key="2">
    <source>
        <dbReference type="Proteomes" id="UP000544742"/>
    </source>
</evidence>
<reference evidence="1 2" key="1">
    <citation type="journal article" date="2020" name="Biotechnol. Biofuels">
        <title>New insights from the biogas microbiome by comprehensive genome-resolved metagenomics of nearly 1600 species originating from multiple anaerobic digesters.</title>
        <authorList>
            <person name="Campanaro S."/>
            <person name="Treu L."/>
            <person name="Rodriguez-R L.M."/>
            <person name="Kovalovszki A."/>
            <person name="Ziels R.M."/>
            <person name="Maus I."/>
            <person name="Zhu X."/>
            <person name="Kougias P.G."/>
            <person name="Basile A."/>
            <person name="Luo G."/>
            <person name="Schluter A."/>
            <person name="Konstantinidis K.T."/>
            <person name="Angelidaki I."/>
        </authorList>
    </citation>
    <scope>NUCLEOTIDE SEQUENCE [LARGE SCALE GENOMIC DNA]</scope>
    <source>
        <strain evidence="1">AS27yjCOA_157</strain>
    </source>
</reference>
<dbReference type="GeneID" id="24812095"/>
<organism evidence="1 2">
    <name type="scientific">Methanothrix soehngenii</name>
    <name type="common">Methanosaeta concilii</name>
    <dbReference type="NCBI Taxonomy" id="2223"/>
    <lineage>
        <taxon>Archaea</taxon>
        <taxon>Methanobacteriati</taxon>
        <taxon>Methanobacteriota</taxon>
        <taxon>Stenosarchaea group</taxon>
        <taxon>Methanomicrobia</taxon>
        <taxon>Methanotrichales</taxon>
        <taxon>Methanotrichaceae</taxon>
        <taxon>Methanothrix</taxon>
    </lineage>
</organism>
<comment type="caution">
    <text evidence="1">The sequence shown here is derived from an EMBL/GenBank/DDBJ whole genome shotgun (WGS) entry which is preliminary data.</text>
</comment>
<name>A0A7K4AI86_METSH</name>
<dbReference type="AlphaFoldDB" id="A0A7K4AI86"/>
<dbReference type="Proteomes" id="UP000544742">
    <property type="component" value="Unassembled WGS sequence"/>
</dbReference>
<protein>
    <submittedName>
        <fullName evidence="1">Uncharacterized protein</fullName>
    </submittedName>
</protein>
<gene>
    <name evidence="1" type="ORF">GX426_06320</name>
</gene>
<dbReference type="EMBL" id="JAAYUN010000102">
    <property type="protein sequence ID" value="NLJ22707.1"/>
    <property type="molecule type" value="Genomic_DNA"/>
</dbReference>
<sequence length="99" mass="10843">MQTHILAGAEIRAGSRVLYPIIKILVIAAGDRLLGFRLSPIALLIAEPGMRYAISMEGKQLALDEVYKLAPSLRDLDLKTADQRIHRICESSWGINASG</sequence>
<dbReference type="RefSeq" id="WP_157863594.1">
    <property type="nucleotide sequence ID" value="NZ_CAJYDL010000001.1"/>
</dbReference>